<sequence>MHVVVVHALASHYQPDHPRTRQHSSCARRKPANGKCYSCLTMWQAAVYRCTSGRDSDLEAFSLNPPDGSLAPLADRPGTYRVARRTHTPTDNTTVHPPAAPAAAAAAAADSGQPAATEDAVTSELAVWRQTSTPRLDDAGRPASQPASQPDRQTAVVATPRTALHADSSSSSSSVNHPPTDQSAEAHVQLGPPTVHPTHLQPPGGRVQLHTPHACLTQPSEPILFPRLRIKYADFPYLHYSSARGSSPWRPDADMGTACHENNTASLGFSRAYKSLPDTTGEVVLYGGDTPISGQPDSRGNNRPYKEKRTLPGTPADVSEFVCVTAPDGAARVERTTDRPTDRPTPPISVSRVENVNPIPFRSGGLPTYNTTPMRPHARTHALMQGTPRLCTESPDRLGPPDPWPTAVPMEPFSTSALKVLT</sequence>
<feature type="region of interest" description="Disordered" evidence="1">
    <location>
        <begin position="288"/>
        <end position="316"/>
    </location>
</feature>
<keyword evidence="3" id="KW-1185">Reference proteome</keyword>
<dbReference type="Proteomes" id="UP000017246">
    <property type="component" value="Unassembled WGS sequence"/>
</dbReference>
<proteinExistence type="predicted"/>
<dbReference type="AlphaFoldDB" id="A0A0S4MJY2"/>
<evidence type="ECO:0000313" key="3">
    <source>
        <dbReference type="Proteomes" id="UP000017246"/>
    </source>
</evidence>
<protein>
    <submittedName>
        <fullName evidence="2">Senescence associated protein</fullName>
    </submittedName>
</protein>
<feature type="region of interest" description="Disordered" evidence="1">
    <location>
        <begin position="87"/>
        <end position="211"/>
    </location>
</feature>
<reference evidence="2" key="1">
    <citation type="journal article" date="2013" name="Nature">
        <title>The genomes of four tapeworm species reveal adaptations to parasitism.</title>
        <authorList>
            <person name="Tsai I.J."/>
            <person name="Zarowiecki M."/>
            <person name="Holroyd N."/>
            <person name="Garciarrubio A."/>
            <person name="Sanchez-Flores A."/>
            <person name="Brooks K.L."/>
            <person name="Tracey A."/>
            <person name="Bobes R.J."/>
            <person name="Fragoso G."/>
            <person name="Sciutto E."/>
            <person name="Aslett M."/>
            <person name="Beasley H."/>
            <person name="Bennett H.M."/>
            <person name="Cai J."/>
            <person name="Camicia F."/>
            <person name="Clark R."/>
            <person name="Cucher M."/>
            <person name="De Silva N."/>
            <person name="Day T.A."/>
            <person name="Deplazes P."/>
            <person name="Estrada K."/>
            <person name="Fernandez C."/>
            <person name="Holland P.W."/>
            <person name="Hou J."/>
            <person name="Hu S."/>
            <person name="Huckvale T."/>
            <person name="Hung S.S."/>
            <person name="Kamenetzky L."/>
            <person name="Keane J.A."/>
            <person name="Kiss F."/>
            <person name="Koziol U."/>
            <person name="Lambert O."/>
            <person name="Liu K."/>
            <person name="Luo X."/>
            <person name="Luo Y."/>
            <person name="Macchiaroli N."/>
            <person name="Nichol S."/>
            <person name="Paps J."/>
            <person name="Parkinson J."/>
            <person name="Pouchkina-Stantcheva N."/>
            <person name="Riddiford N."/>
            <person name="Rosenzvit M."/>
            <person name="Salinas G."/>
            <person name="Wasmuth J.D."/>
            <person name="Zamanian M."/>
            <person name="Zheng Y."/>
            <person name="Cai X."/>
            <person name="Soberon X."/>
            <person name="Olson P.D."/>
            <person name="Laclette J.P."/>
            <person name="Brehm K."/>
            <person name="Berriman M."/>
            <person name="Garciarrubio A."/>
            <person name="Bobes R.J."/>
            <person name="Fragoso G."/>
            <person name="Sanchez-Flores A."/>
            <person name="Estrada K."/>
            <person name="Cevallos M.A."/>
            <person name="Morett E."/>
            <person name="Gonzalez V."/>
            <person name="Portillo T."/>
            <person name="Ochoa-Leyva A."/>
            <person name="Jose M.V."/>
            <person name="Sciutto E."/>
            <person name="Landa A."/>
            <person name="Jimenez L."/>
            <person name="Valdes V."/>
            <person name="Carrero J.C."/>
            <person name="Larralde C."/>
            <person name="Morales-Montor J."/>
            <person name="Limon-Lason J."/>
            <person name="Soberon X."/>
            <person name="Laclette J.P."/>
        </authorList>
    </citation>
    <scope>NUCLEOTIDE SEQUENCE [LARGE SCALE GENOMIC DNA]</scope>
</reference>
<evidence type="ECO:0000256" key="1">
    <source>
        <dbReference type="SAM" id="MobiDB-lite"/>
    </source>
</evidence>
<accession>A0A0S4MJY2</accession>
<organism evidence="2 3">
    <name type="scientific">Echinococcus multilocularis</name>
    <name type="common">Fox tapeworm</name>
    <dbReference type="NCBI Taxonomy" id="6211"/>
    <lineage>
        <taxon>Eukaryota</taxon>
        <taxon>Metazoa</taxon>
        <taxon>Spiralia</taxon>
        <taxon>Lophotrochozoa</taxon>
        <taxon>Platyhelminthes</taxon>
        <taxon>Cestoda</taxon>
        <taxon>Eucestoda</taxon>
        <taxon>Cyclophyllidea</taxon>
        <taxon>Taeniidae</taxon>
        <taxon>Echinococcus</taxon>
    </lineage>
</organism>
<dbReference type="OrthoDB" id="6150230at2759"/>
<reference evidence="2" key="2">
    <citation type="submission" date="2015-11" db="EMBL/GenBank/DDBJ databases">
        <authorList>
            <person name="Zhang Y."/>
            <person name="Guo Z."/>
        </authorList>
    </citation>
    <scope>NUCLEOTIDE SEQUENCE</scope>
</reference>
<feature type="compositionally biased region" description="Basic and acidic residues" evidence="1">
    <location>
        <begin position="333"/>
        <end position="342"/>
    </location>
</feature>
<name>A0A0S4MJY2_ECHMU</name>
<feature type="region of interest" description="Disordered" evidence="1">
    <location>
        <begin position="333"/>
        <end position="352"/>
    </location>
</feature>
<evidence type="ECO:0000313" key="2">
    <source>
        <dbReference type="EMBL" id="CUT98476.1"/>
    </source>
</evidence>
<feature type="compositionally biased region" description="Polar residues" evidence="1">
    <location>
        <begin position="292"/>
        <end position="301"/>
    </location>
</feature>
<dbReference type="EMBL" id="LN902231">
    <property type="protein sequence ID" value="CUT98476.1"/>
    <property type="molecule type" value="Genomic_DNA"/>
</dbReference>